<dbReference type="AlphaFoldDB" id="L7E4K3"/>
<evidence type="ECO:0000313" key="1">
    <source>
        <dbReference type="EMBL" id="ELP53806.1"/>
    </source>
</evidence>
<dbReference type="PATRIC" id="fig|1134457.3.peg.3704"/>
<evidence type="ECO:0000313" key="2">
    <source>
        <dbReference type="Proteomes" id="UP000010932"/>
    </source>
</evidence>
<protein>
    <submittedName>
        <fullName evidence="1">Uncharacterized protein</fullName>
    </submittedName>
</protein>
<reference evidence="1 2" key="1">
    <citation type="journal article" date="2013" name="Genome Announc.">
        <title>Whole-Genome Sequence of Microcystis aeruginosa TAIHU98, a Nontoxic Bloom-Forming Strain Isolated from Taihu Lake, China.</title>
        <authorList>
            <person name="Yang C."/>
            <person name="Zhang W."/>
            <person name="Ren M."/>
            <person name="Song L."/>
            <person name="Li T."/>
            <person name="Zhao J."/>
        </authorList>
    </citation>
    <scope>NUCLEOTIDE SEQUENCE [LARGE SCALE GENOMIC DNA]</scope>
    <source>
        <strain evidence="1 2">TAIHU98</strain>
    </source>
</reference>
<dbReference type="EMBL" id="ANKQ01000002">
    <property type="protein sequence ID" value="ELP53806.1"/>
    <property type="molecule type" value="Genomic_DNA"/>
</dbReference>
<organism evidence="1 2">
    <name type="scientific">Microcystis aeruginosa TAIHU98</name>
    <dbReference type="NCBI Taxonomy" id="1134457"/>
    <lineage>
        <taxon>Bacteria</taxon>
        <taxon>Bacillati</taxon>
        <taxon>Cyanobacteriota</taxon>
        <taxon>Cyanophyceae</taxon>
        <taxon>Oscillatoriophycideae</taxon>
        <taxon>Chroococcales</taxon>
        <taxon>Microcystaceae</taxon>
        <taxon>Microcystis</taxon>
    </lineage>
</organism>
<proteinExistence type="predicted"/>
<name>L7E4K3_MICAE</name>
<comment type="caution">
    <text evidence="1">The sequence shown here is derived from an EMBL/GenBank/DDBJ whole genome shotgun (WGS) entry which is preliminary data.</text>
</comment>
<dbReference type="Proteomes" id="UP000010932">
    <property type="component" value="Unassembled WGS sequence"/>
</dbReference>
<sequence>MQKALKKASKILPTIVKKVGLIFFTGGYDFKRVISRLSKRLREERDRQLMEEIVNE</sequence>
<accession>L7E4K3</accession>
<gene>
    <name evidence="1" type="ORF">O53_2614</name>
</gene>